<dbReference type="Proteomes" id="UP000187465">
    <property type="component" value="Unassembled WGS sequence"/>
</dbReference>
<dbReference type="GO" id="GO:0046872">
    <property type="term" value="F:metal ion binding"/>
    <property type="evidence" value="ECO:0007669"/>
    <property type="project" value="UniProtKB-KW"/>
</dbReference>
<proteinExistence type="inferred from homology"/>
<organism evidence="4 5">
    <name type="scientific">Paenibacillus odorifer</name>
    <dbReference type="NCBI Taxonomy" id="189426"/>
    <lineage>
        <taxon>Bacteria</taxon>
        <taxon>Bacillati</taxon>
        <taxon>Bacillota</taxon>
        <taxon>Bacilli</taxon>
        <taxon>Bacillales</taxon>
        <taxon>Paenibacillaceae</taxon>
        <taxon>Paenibacillus</taxon>
    </lineage>
</organism>
<dbReference type="EMBL" id="MKQP01000078">
    <property type="protein sequence ID" value="OMD21517.1"/>
    <property type="molecule type" value="Genomic_DNA"/>
</dbReference>
<dbReference type="InterPro" id="IPR034660">
    <property type="entry name" value="DinB/YfiT-like"/>
</dbReference>
<protein>
    <submittedName>
        <fullName evidence="4">Damage-inducible protein DinB</fullName>
    </submittedName>
</protein>
<dbReference type="RefSeq" id="WP_036677921.1">
    <property type="nucleotide sequence ID" value="NZ_MKQP01000078.1"/>
</dbReference>
<evidence type="ECO:0000313" key="5">
    <source>
        <dbReference type="Proteomes" id="UP000187465"/>
    </source>
</evidence>
<dbReference type="AlphaFoldDB" id="A0A1R0WUA5"/>
<keyword evidence="2 3" id="KW-0479">Metal-binding</keyword>
<comment type="caution">
    <text evidence="4">The sequence shown here is derived from an EMBL/GenBank/DDBJ whole genome shotgun (WGS) entry which is preliminary data.</text>
</comment>
<evidence type="ECO:0000313" key="4">
    <source>
        <dbReference type="EMBL" id="OMD21517.1"/>
    </source>
</evidence>
<reference evidence="4 5" key="1">
    <citation type="submission" date="2016-10" db="EMBL/GenBank/DDBJ databases">
        <title>Paenibacillus species isolates.</title>
        <authorList>
            <person name="Beno S.M."/>
        </authorList>
    </citation>
    <scope>NUCLEOTIDE SEQUENCE [LARGE SCALE GENOMIC DNA]</scope>
    <source>
        <strain evidence="4 5">FSL H7-0604</strain>
    </source>
</reference>
<feature type="binding site" evidence="3">
    <location>
        <position position="137"/>
    </location>
    <ligand>
        <name>a divalent metal cation</name>
        <dbReference type="ChEBI" id="CHEBI:60240"/>
    </ligand>
</feature>
<accession>A0A1R0WUA5</accession>
<evidence type="ECO:0000256" key="3">
    <source>
        <dbReference type="PIRSR" id="PIRSR607837-1"/>
    </source>
</evidence>
<dbReference type="Gene3D" id="1.20.120.450">
    <property type="entry name" value="dinb family like domain"/>
    <property type="match status" value="1"/>
</dbReference>
<evidence type="ECO:0000256" key="2">
    <source>
        <dbReference type="ARBA" id="ARBA00022723"/>
    </source>
</evidence>
<gene>
    <name evidence="4" type="ORF">BJP51_07800</name>
</gene>
<dbReference type="InterPro" id="IPR007837">
    <property type="entry name" value="DinB"/>
</dbReference>
<dbReference type="SUPFAM" id="SSF109854">
    <property type="entry name" value="DinB/YfiT-like putative metalloenzymes"/>
    <property type="match status" value="1"/>
</dbReference>
<feature type="binding site" evidence="3">
    <location>
        <position position="46"/>
    </location>
    <ligand>
        <name>a divalent metal cation</name>
        <dbReference type="ChEBI" id="CHEBI:60240"/>
    </ligand>
</feature>
<feature type="binding site" evidence="3">
    <location>
        <position position="133"/>
    </location>
    <ligand>
        <name>a divalent metal cation</name>
        <dbReference type="ChEBI" id="CHEBI:60240"/>
    </ligand>
</feature>
<sequence length="170" mass="19021">MVKELIIGDVLQELAGTRRILEKLPQEHMTWKPHSKSMSLGGLATHLVNLLSWQSAILLYSEFDLASVAYRREALESPDAVLQEFDLKAREIEELITASNVEMLGAEWTLRNGEQIIRCQTRAAALRTIGLNHMVHHRAQLGVYLRLLDVPVPGLYGPSADELELANGEV</sequence>
<dbReference type="Pfam" id="PF05163">
    <property type="entry name" value="DinB"/>
    <property type="match status" value="1"/>
</dbReference>
<comment type="similarity">
    <text evidence="1">Belongs to the DinB family.</text>
</comment>
<evidence type="ECO:0000256" key="1">
    <source>
        <dbReference type="ARBA" id="ARBA00008635"/>
    </source>
</evidence>
<name>A0A1R0WUA5_9BACL</name>